<sequence length="191" mass="21560">MAANRLEAGEVATCLLGCLLECRAEEARCAEEAHWNLEDGCGEPDDYYTDISSEDNIDPSSENKMPGPMPDDSGDFLYRMNANNGASLRQRHVNRAREITLWATVAHCYETDYEEGAVFLTKLGEQTYGAPSSSARLDAECARELQKGERQEREWCMKTKMLHRSLNQASYCILFAFFFDALFGIFLRGTK</sequence>
<dbReference type="AlphaFoldDB" id="A0AAE0U4G4"/>
<reference evidence="3" key="2">
    <citation type="submission" date="2023-06" db="EMBL/GenBank/DDBJ databases">
        <authorList>
            <consortium name="Lawrence Berkeley National Laboratory"/>
            <person name="Haridas S."/>
            <person name="Hensen N."/>
            <person name="Bonometti L."/>
            <person name="Westerberg I."/>
            <person name="Brannstrom I.O."/>
            <person name="Guillou S."/>
            <person name="Cros-Aarteil S."/>
            <person name="Calhoun S."/>
            <person name="Kuo A."/>
            <person name="Mondo S."/>
            <person name="Pangilinan J."/>
            <person name="Riley R."/>
            <person name="LaButti K."/>
            <person name="Andreopoulos B."/>
            <person name="Lipzen A."/>
            <person name="Chen C."/>
            <person name="Yanf M."/>
            <person name="Daum C."/>
            <person name="Ng V."/>
            <person name="Clum A."/>
            <person name="Steindorff A."/>
            <person name="Ohm R."/>
            <person name="Martin F."/>
            <person name="Silar P."/>
            <person name="Natvig D."/>
            <person name="Lalanne C."/>
            <person name="Gautier V."/>
            <person name="Ament-velasquez S.L."/>
            <person name="Kruys A."/>
            <person name="Hutchinson M.I."/>
            <person name="Powell A.J."/>
            <person name="Barry K."/>
            <person name="Miller A.N."/>
            <person name="Grigoriev I.V."/>
            <person name="Debuchy R."/>
            <person name="Gladieux P."/>
            <person name="Thoren M.H."/>
            <person name="Johannesson H."/>
        </authorList>
    </citation>
    <scope>NUCLEOTIDE SEQUENCE</scope>
    <source>
        <strain evidence="3">CBS 232.78</strain>
    </source>
</reference>
<evidence type="ECO:0000256" key="2">
    <source>
        <dbReference type="SAM" id="Phobius"/>
    </source>
</evidence>
<keyword evidence="2" id="KW-1133">Transmembrane helix</keyword>
<keyword evidence="2" id="KW-0472">Membrane</keyword>
<organism evidence="3 4">
    <name type="scientific">Podospora didyma</name>
    <dbReference type="NCBI Taxonomy" id="330526"/>
    <lineage>
        <taxon>Eukaryota</taxon>
        <taxon>Fungi</taxon>
        <taxon>Dikarya</taxon>
        <taxon>Ascomycota</taxon>
        <taxon>Pezizomycotina</taxon>
        <taxon>Sordariomycetes</taxon>
        <taxon>Sordariomycetidae</taxon>
        <taxon>Sordariales</taxon>
        <taxon>Podosporaceae</taxon>
        <taxon>Podospora</taxon>
    </lineage>
</organism>
<comment type="caution">
    <text evidence="3">The sequence shown here is derived from an EMBL/GenBank/DDBJ whole genome shotgun (WGS) entry which is preliminary data.</text>
</comment>
<name>A0AAE0U4G4_9PEZI</name>
<proteinExistence type="predicted"/>
<evidence type="ECO:0000313" key="3">
    <source>
        <dbReference type="EMBL" id="KAK3390668.1"/>
    </source>
</evidence>
<protein>
    <submittedName>
        <fullName evidence="3">Uncharacterized protein</fullName>
    </submittedName>
</protein>
<keyword evidence="2" id="KW-0812">Transmembrane</keyword>
<dbReference type="EMBL" id="JAULSW010000002">
    <property type="protein sequence ID" value="KAK3390668.1"/>
    <property type="molecule type" value="Genomic_DNA"/>
</dbReference>
<accession>A0AAE0U4G4</accession>
<reference evidence="3" key="1">
    <citation type="journal article" date="2023" name="Mol. Phylogenet. Evol.">
        <title>Genome-scale phylogeny and comparative genomics of the fungal order Sordariales.</title>
        <authorList>
            <person name="Hensen N."/>
            <person name="Bonometti L."/>
            <person name="Westerberg I."/>
            <person name="Brannstrom I.O."/>
            <person name="Guillou S."/>
            <person name="Cros-Aarteil S."/>
            <person name="Calhoun S."/>
            <person name="Haridas S."/>
            <person name="Kuo A."/>
            <person name="Mondo S."/>
            <person name="Pangilinan J."/>
            <person name="Riley R."/>
            <person name="LaButti K."/>
            <person name="Andreopoulos B."/>
            <person name="Lipzen A."/>
            <person name="Chen C."/>
            <person name="Yan M."/>
            <person name="Daum C."/>
            <person name="Ng V."/>
            <person name="Clum A."/>
            <person name="Steindorff A."/>
            <person name="Ohm R.A."/>
            <person name="Martin F."/>
            <person name="Silar P."/>
            <person name="Natvig D.O."/>
            <person name="Lalanne C."/>
            <person name="Gautier V."/>
            <person name="Ament-Velasquez S.L."/>
            <person name="Kruys A."/>
            <person name="Hutchinson M.I."/>
            <person name="Powell A.J."/>
            <person name="Barry K."/>
            <person name="Miller A.N."/>
            <person name="Grigoriev I.V."/>
            <person name="Debuchy R."/>
            <person name="Gladieux P."/>
            <person name="Hiltunen Thoren M."/>
            <person name="Johannesson H."/>
        </authorList>
    </citation>
    <scope>NUCLEOTIDE SEQUENCE</scope>
    <source>
        <strain evidence="3">CBS 232.78</strain>
    </source>
</reference>
<evidence type="ECO:0000256" key="1">
    <source>
        <dbReference type="SAM" id="MobiDB-lite"/>
    </source>
</evidence>
<dbReference type="Proteomes" id="UP001285441">
    <property type="component" value="Unassembled WGS sequence"/>
</dbReference>
<keyword evidence="4" id="KW-1185">Reference proteome</keyword>
<evidence type="ECO:0000313" key="4">
    <source>
        <dbReference type="Proteomes" id="UP001285441"/>
    </source>
</evidence>
<feature type="transmembrane region" description="Helical" evidence="2">
    <location>
        <begin position="168"/>
        <end position="187"/>
    </location>
</feature>
<feature type="region of interest" description="Disordered" evidence="1">
    <location>
        <begin position="47"/>
        <end position="67"/>
    </location>
</feature>
<feature type="compositionally biased region" description="Acidic residues" evidence="1">
    <location>
        <begin position="47"/>
        <end position="57"/>
    </location>
</feature>
<gene>
    <name evidence="3" type="ORF">B0H63DRAFT_446765</name>
</gene>